<feature type="disulfide bond" evidence="1">
    <location>
        <begin position="161"/>
        <end position="225"/>
    </location>
</feature>
<reference evidence="4" key="1">
    <citation type="submission" date="2025-08" db="UniProtKB">
        <authorList>
            <consortium name="RefSeq"/>
        </authorList>
    </citation>
    <scope>IDENTIFICATION</scope>
</reference>
<evidence type="ECO:0000256" key="1">
    <source>
        <dbReference type="PIRSR" id="PIRSR002703-1"/>
    </source>
</evidence>
<name>A0AB40CW75_DIOCR</name>
<dbReference type="SUPFAM" id="SSF49870">
    <property type="entry name" value="Osmotin, thaumatin-like protein"/>
    <property type="match status" value="1"/>
</dbReference>
<keyword evidence="1" id="KW-1015">Disulfide bond</keyword>
<feature type="disulfide bond" evidence="1">
    <location>
        <begin position="100"/>
        <end position="106"/>
    </location>
</feature>
<dbReference type="GeneID" id="120281649"/>
<evidence type="ECO:0000256" key="2">
    <source>
        <dbReference type="SAM" id="SignalP"/>
    </source>
</evidence>
<dbReference type="CDD" id="cd09218">
    <property type="entry name" value="TLP-PA"/>
    <property type="match status" value="1"/>
</dbReference>
<dbReference type="AlphaFoldDB" id="A0AB40CW75"/>
<feature type="disulfide bond" evidence="1">
    <location>
        <begin position="192"/>
        <end position="201"/>
    </location>
</feature>
<organism evidence="3 4">
    <name type="scientific">Dioscorea cayennensis subsp. rotundata</name>
    <name type="common">White Guinea yam</name>
    <name type="synonym">Dioscorea rotundata</name>
    <dbReference type="NCBI Taxonomy" id="55577"/>
    <lineage>
        <taxon>Eukaryota</taxon>
        <taxon>Viridiplantae</taxon>
        <taxon>Streptophyta</taxon>
        <taxon>Embryophyta</taxon>
        <taxon>Tracheophyta</taxon>
        <taxon>Spermatophyta</taxon>
        <taxon>Magnoliopsida</taxon>
        <taxon>Liliopsida</taxon>
        <taxon>Dioscoreales</taxon>
        <taxon>Dioscoreaceae</taxon>
        <taxon>Dioscorea</taxon>
    </lineage>
</organism>
<sequence>MASSRLLTLFSTFLFSLILVQHSLGYAPMTLTIVNNCPFTVCPGIQPNSGHEVLEHGGFCLPTLHHRSFPAPTDHWSGRVWARTGCTHDGTRISCLTGDCNGQLHCSGHGGAVPATLAQLSIHHGGHLDLTSYGVSLVDGFNVGMTITPHEGQGRCPVVGCRADLLPTCPAPLQTRSPVTAGGHVIGCKSGCLAFNTDELCCRNMYNSPRTCRASSYSEFFKHACPDTFTYAHDSPNLTHECSAPGELKIIFCH</sequence>
<gene>
    <name evidence="4" type="primary">LOC120281649</name>
</gene>
<keyword evidence="3" id="KW-1185">Reference proteome</keyword>
<feature type="disulfide bond" evidence="1">
    <location>
        <begin position="169"/>
        <end position="188"/>
    </location>
</feature>
<keyword evidence="2" id="KW-0732">Signal</keyword>
<dbReference type="InterPro" id="IPR001938">
    <property type="entry name" value="Thaumatin"/>
</dbReference>
<dbReference type="SMART" id="SM00205">
    <property type="entry name" value="THN"/>
    <property type="match status" value="1"/>
</dbReference>
<accession>A0AB40CW75</accession>
<dbReference type="RefSeq" id="XP_039144274.1">
    <property type="nucleotide sequence ID" value="XM_039288340.1"/>
</dbReference>
<dbReference type="PRINTS" id="PR00347">
    <property type="entry name" value="THAUMATIN"/>
</dbReference>
<feature type="disulfide bond" evidence="1">
    <location>
        <begin position="202"/>
        <end position="212"/>
    </location>
</feature>
<feature type="disulfide bond" evidence="1">
    <location>
        <begin position="156"/>
        <end position="242"/>
    </location>
</feature>
<dbReference type="Gene3D" id="2.60.110.10">
    <property type="entry name" value="Thaumatin"/>
    <property type="match status" value="1"/>
</dbReference>
<feature type="chain" id="PRO_5044203214" evidence="2">
    <location>
        <begin position="26"/>
        <end position="254"/>
    </location>
</feature>
<proteinExistence type="predicted"/>
<dbReference type="PIRSF" id="PIRSF002703">
    <property type="entry name" value="Thaumatin"/>
    <property type="match status" value="1"/>
</dbReference>
<evidence type="ECO:0000313" key="4">
    <source>
        <dbReference type="RefSeq" id="XP_039144274.1"/>
    </source>
</evidence>
<feature type="signal peptide" evidence="2">
    <location>
        <begin position="1"/>
        <end position="25"/>
    </location>
</feature>
<protein>
    <submittedName>
        <fullName evidence="4">Osmotin-like protein</fullName>
    </submittedName>
</protein>
<evidence type="ECO:0000313" key="3">
    <source>
        <dbReference type="Proteomes" id="UP001515500"/>
    </source>
</evidence>
<dbReference type="Proteomes" id="UP001515500">
    <property type="component" value="Chromosome 18"/>
</dbReference>
<feature type="disulfide bond" evidence="1">
    <location>
        <begin position="37"/>
        <end position="253"/>
    </location>
</feature>
<dbReference type="InterPro" id="IPR037176">
    <property type="entry name" value="Osmotin/thaumatin-like_sf"/>
</dbReference>
<dbReference type="Pfam" id="PF00314">
    <property type="entry name" value="Thaumatin"/>
    <property type="match status" value="1"/>
</dbReference>
<dbReference type="FunFam" id="2.60.110.10:FF:000004">
    <property type="entry name" value="THAUMATIN-LIKE PROTEIN 1"/>
    <property type="match status" value="1"/>
</dbReference>
<dbReference type="PANTHER" id="PTHR31048">
    <property type="entry name" value="OS03G0233200 PROTEIN"/>
    <property type="match status" value="1"/>
</dbReference>
<feature type="disulfide bond" evidence="1">
    <location>
        <begin position="86"/>
        <end position="95"/>
    </location>
</feature>
<dbReference type="PROSITE" id="PS51367">
    <property type="entry name" value="THAUMATIN_2"/>
    <property type="match status" value="1"/>
</dbReference>